<dbReference type="AlphaFoldDB" id="A0A9W4XCU2"/>
<keyword evidence="2" id="KW-1185">Reference proteome</keyword>
<evidence type="ECO:0000313" key="2">
    <source>
        <dbReference type="Proteomes" id="UP001152607"/>
    </source>
</evidence>
<gene>
    <name evidence="1" type="ORF">PDIGIT_LOCUS92</name>
</gene>
<organism evidence="1 2">
    <name type="scientific">Periconia digitata</name>
    <dbReference type="NCBI Taxonomy" id="1303443"/>
    <lineage>
        <taxon>Eukaryota</taxon>
        <taxon>Fungi</taxon>
        <taxon>Dikarya</taxon>
        <taxon>Ascomycota</taxon>
        <taxon>Pezizomycotina</taxon>
        <taxon>Dothideomycetes</taxon>
        <taxon>Pleosporomycetidae</taxon>
        <taxon>Pleosporales</taxon>
        <taxon>Massarineae</taxon>
        <taxon>Periconiaceae</taxon>
        <taxon>Periconia</taxon>
    </lineage>
</organism>
<proteinExistence type="predicted"/>
<dbReference type="Proteomes" id="UP001152607">
    <property type="component" value="Unassembled WGS sequence"/>
</dbReference>
<accession>A0A9W4XCU2</accession>
<evidence type="ECO:0000313" key="1">
    <source>
        <dbReference type="EMBL" id="CAI6227719.1"/>
    </source>
</evidence>
<protein>
    <submittedName>
        <fullName evidence="1">Uncharacterized protein</fullName>
    </submittedName>
</protein>
<reference evidence="1" key="1">
    <citation type="submission" date="2023-01" db="EMBL/GenBank/DDBJ databases">
        <authorList>
            <person name="Van Ghelder C."/>
            <person name="Rancurel C."/>
        </authorList>
    </citation>
    <scope>NUCLEOTIDE SEQUENCE</scope>
    <source>
        <strain evidence="1">CNCM I-4278</strain>
    </source>
</reference>
<dbReference type="EMBL" id="CAOQHR010000001">
    <property type="protein sequence ID" value="CAI6227719.1"/>
    <property type="molecule type" value="Genomic_DNA"/>
</dbReference>
<sequence>MSHRPSPRVRHTMSLLELGFRSWSKAVQGWSFQFPRWRYQRMSNIPAVSETNST</sequence>
<comment type="caution">
    <text evidence="1">The sequence shown here is derived from an EMBL/GenBank/DDBJ whole genome shotgun (WGS) entry which is preliminary data.</text>
</comment>
<name>A0A9W4XCU2_9PLEO</name>